<dbReference type="PANTHER" id="PTHR11058:SF9">
    <property type="entry name" value="NADH-UBIQUINONE OXIDOREDUCTASE CHAIN 3"/>
    <property type="match status" value="1"/>
</dbReference>
<keyword evidence="9" id="KW-0249">Electron transport</keyword>
<dbReference type="AlphaFoldDB" id="A0A5B9RFX4"/>
<dbReference type="PANTHER" id="PTHR11058">
    <property type="entry name" value="NADH-UBIQUINONE OXIDOREDUCTASE CHAIN 3"/>
    <property type="match status" value="1"/>
</dbReference>
<sequence length="114" mass="12697">MVVMSLAFTILLVLGLVGFVFLIKSYDSGSFMELCAFECGMPSSINSGPIFSVRFFLLCLIFIILDIETITVLFHPLMVMSDGGLGFVFVLIALWVFCGLTLWEWLKGGLDWVL</sequence>
<dbReference type="Gene3D" id="1.20.58.1610">
    <property type="entry name" value="NADH:ubiquinone/plastoquinone oxidoreductase, chain 3"/>
    <property type="match status" value="1"/>
</dbReference>
<evidence type="ECO:0000313" key="10">
    <source>
        <dbReference type="EMBL" id="QEG77738.1"/>
    </source>
</evidence>
<feature type="transmembrane region" description="Helical" evidence="9">
    <location>
        <begin position="84"/>
        <end position="106"/>
    </location>
</feature>
<keyword evidence="6 9" id="KW-1133">Transmembrane helix</keyword>
<evidence type="ECO:0000256" key="2">
    <source>
        <dbReference type="ARBA" id="ARBA00008472"/>
    </source>
</evidence>
<feature type="transmembrane region" description="Helical" evidence="9">
    <location>
        <begin position="6"/>
        <end position="23"/>
    </location>
</feature>
<feature type="transmembrane region" description="Helical" evidence="9">
    <location>
        <begin position="55"/>
        <end position="78"/>
    </location>
</feature>
<evidence type="ECO:0000256" key="4">
    <source>
        <dbReference type="ARBA" id="ARBA00022448"/>
    </source>
</evidence>
<keyword evidence="5 9" id="KW-0812">Transmembrane</keyword>
<keyword evidence="9 10" id="KW-0496">Mitochondrion</keyword>
<comment type="catalytic activity">
    <reaction evidence="8 9">
        <text>a ubiquinone + NADH + 5 H(+)(in) = a ubiquinol + NAD(+) + 4 H(+)(out)</text>
        <dbReference type="Rhea" id="RHEA:29091"/>
        <dbReference type="Rhea" id="RHEA-COMP:9565"/>
        <dbReference type="Rhea" id="RHEA-COMP:9566"/>
        <dbReference type="ChEBI" id="CHEBI:15378"/>
        <dbReference type="ChEBI" id="CHEBI:16389"/>
        <dbReference type="ChEBI" id="CHEBI:17976"/>
        <dbReference type="ChEBI" id="CHEBI:57540"/>
        <dbReference type="ChEBI" id="CHEBI:57945"/>
        <dbReference type="EC" id="7.1.1.2"/>
    </reaction>
</comment>
<gene>
    <name evidence="10" type="primary">nad3</name>
</gene>
<reference evidence="10" key="1">
    <citation type="journal article" date="2019" name="Zookeys">
        <title>Characterization of the complete mitochondrial genome of Brentisentisyangtzensis Yu &amp; Wu, 1989 (Acanthocephala, Illiosentidae).</title>
        <authorList>
            <person name="Song R."/>
            <person name="Zhang D."/>
            <person name="Gao J.-W."/>
            <person name="Cheng X.-F."/>
            <person name="Xie M."/>
            <person name="Li H."/>
            <person name="Wu Y.-A."/>
        </authorList>
    </citation>
    <scope>NUCLEOTIDE SEQUENCE</scope>
</reference>
<keyword evidence="9" id="KW-1278">Translocase</keyword>
<protein>
    <recommendedName>
        <fullName evidence="3 9">NADH-ubiquinone oxidoreductase chain 3</fullName>
        <ecNumber evidence="9">7.1.1.2</ecNumber>
    </recommendedName>
</protein>
<keyword evidence="9" id="KW-0830">Ubiquinone</keyword>
<dbReference type="GO" id="GO:0030964">
    <property type="term" value="C:NADH dehydrogenase complex"/>
    <property type="evidence" value="ECO:0007669"/>
    <property type="project" value="TreeGrafter"/>
</dbReference>
<keyword evidence="9" id="KW-0520">NAD</keyword>
<dbReference type="EMBL" id="MK651258">
    <property type="protein sequence ID" value="QEG77738.1"/>
    <property type="molecule type" value="Genomic_DNA"/>
</dbReference>
<evidence type="ECO:0000256" key="5">
    <source>
        <dbReference type="ARBA" id="ARBA00022692"/>
    </source>
</evidence>
<dbReference type="InterPro" id="IPR038430">
    <property type="entry name" value="NDAH_ubi_oxred_su3_sf"/>
</dbReference>
<comment type="function">
    <text evidence="9">Core subunit of the mitochondrial membrane respiratory chain NADH dehydrogenase (Complex I) which catalyzes electron transfer from NADH through the respiratory chain, using ubiquinone as an electron acceptor. Essential for the catalytic activity of complex I.</text>
</comment>
<evidence type="ECO:0000256" key="8">
    <source>
        <dbReference type="ARBA" id="ARBA00049551"/>
    </source>
</evidence>
<keyword evidence="9" id="KW-0679">Respiratory chain</keyword>
<organism evidence="10">
    <name type="scientific">Brentisentis yangtzensis</name>
    <dbReference type="NCBI Taxonomy" id="2604967"/>
    <lineage>
        <taxon>Eukaryota</taxon>
        <taxon>Metazoa</taxon>
        <taxon>Spiralia</taxon>
        <taxon>Lophotrochozoa</taxon>
        <taxon>Acanthocephala</taxon>
        <taxon>Palaeacanthocephala</taxon>
        <taxon>Echinorhynchida</taxon>
        <taxon>Leptorhynchoididae</taxon>
        <taxon>Brentisentis</taxon>
    </lineage>
</organism>
<keyword evidence="4 9" id="KW-0813">Transport</keyword>
<keyword evidence="7 9" id="KW-0472">Membrane</keyword>
<accession>A0A5B9RFX4</accession>
<evidence type="ECO:0000256" key="7">
    <source>
        <dbReference type="ARBA" id="ARBA00023136"/>
    </source>
</evidence>
<dbReference type="GO" id="GO:0031966">
    <property type="term" value="C:mitochondrial membrane"/>
    <property type="evidence" value="ECO:0007669"/>
    <property type="project" value="UniProtKB-SubCell"/>
</dbReference>
<evidence type="ECO:0000256" key="6">
    <source>
        <dbReference type="ARBA" id="ARBA00022989"/>
    </source>
</evidence>
<evidence type="ECO:0000256" key="9">
    <source>
        <dbReference type="RuleBase" id="RU003640"/>
    </source>
</evidence>
<dbReference type="GO" id="GO:0008137">
    <property type="term" value="F:NADH dehydrogenase (ubiquinone) activity"/>
    <property type="evidence" value="ECO:0007669"/>
    <property type="project" value="UniProtKB-UniRule"/>
</dbReference>
<comment type="subcellular location">
    <subcellularLocation>
        <location evidence="1">Membrane</location>
    </subcellularLocation>
    <subcellularLocation>
        <location evidence="9">Mitochondrion membrane</location>
        <topology evidence="9">Multi-pass membrane protein</topology>
    </subcellularLocation>
</comment>
<name>A0A5B9RFX4_9BILA</name>
<dbReference type="Pfam" id="PF00507">
    <property type="entry name" value="Oxidored_q4"/>
    <property type="match status" value="1"/>
</dbReference>
<dbReference type="InterPro" id="IPR000440">
    <property type="entry name" value="NADH_UbQ/plastoQ_OxRdtase_su3"/>
</dbReference>
<geneLocation type="mitochondrion" evidence="10"/>
<proteinExistence type="inferred from homology"/>
<evidence type="ECO:0000256" key="3">
    <source>
        <dbReference type="ARBA" id="ARBA00021007"/>
    </source>
</evidence>
<comment type="similarity">
    <text evidence="2 9">Belongs to the complex I subunit 3 family.</text>
</comment>
<evidence type="ECO:0000256" key="1">
    <source>
        <dbReference type="ARBA" id="ARBA00004370"/>
    </source>
</evidence>
<dbReference type="EC" id="7.1.1.2" evidence="9"/>